<keyword evidence="3" id="KW-0489">Methyltransferase</keyword>
<comment type="caution">
    <text evidence="3">The sequence shown here is derived from an EMBL/GenBank/DDBJ whole genome shotgun (WGS) entry which is preliminary data.</text>
</comment>
<evidence type="ECO:0000313" key="4">
    <source>
        <dbReference type="Proteomes" id="UP000253250"/>
    </source>
</evidence>
<dbReference type="CDD" id="cd08898">
    <property type="entry name" value="SRPBCC_CalC_Aha1-like_5"/>
    <property type="match status" value="1"/>
</dbReference>
<evidence type="ECO:0000313" key="3">
    <source>
        <dbReference type="EMBL" id="RCN59357.1"/>
    </source>
</evidence>
<reference evidence="3 4" key="1">
    <citation type="submission" date="2018-02" db="EMBL/GenBank/DDBJ databases">
        <title>Insights into the biology of acidophilic members of the Acidiferrobacteraceae family derived from comparative genomic analyses.</title>
        <authorList>
            <person name="Issotta F."/>
            <person name="Thyssen C."/>
            <person name="Mena C."/>
            <person name="Moya A."/>
            <person name="Bellenberg S."/>
            <person name="Sproer C."/>
            <person name="Covarrubias P.C."/>
            <person name="Sand W."/>
            <person name="Quatrini R."/>
            <person name="Vera M."/>
        </authorList>
    </citation>
    <scope>NUCLEOTIDE SEQUENCE [LARGE SCALE GENOMIC DNA]</scope>
    <source>
        <strain evidence="4">m-1</strain>
    </source>
</reference>
<dbReference type="InterPro" id="IPR023393">
    <property type="entry name" value="START-like_dom_sf"/>
</dbReference>
<proteinExistence type="inferred from homology"/>
<dbReference type="GO" id="GO:0032259">
    <property type="term" value="P:methylation"/>
    <property type="evidence" value="ECO:0007669"/>
    <property type="project" value="UniProtKB-KW"/>
</dbReference>
<dbReference type="OrthoDB" id="9800600at2"/>
<evidence type="ECO:0000256" key="1">
    <source>
        <dbReference type="ARBA" id="ARBA00006817"/>
    </source>
</evidence>
<gene>
    <name evidence="3" type="ORF">C4900_06570</name>
</gene>
<dbReference type="Pfam" id="PF08327">
    <property type="entry name" value="AHSA1"/>
    <property type="match status" value="1"/>
</dbReference>
<dbReference type="GO" id="GO:0008168">
    <property type="term" value="F:methyltransferase activity"/>
    <property type="evidence" value="ECO:0007669"/>
    <property type="project" value="UniProtKB-KW"/>
</dbReference>
<organism evidence="3 4">
    <name type="scientific">Acidiferrobacter thiooxydans</name>
    <dbReference type="NCBI Taxonomy" id="163359"/>
    <lineage>
        <taxon>Bacteria</taxon>
        <taxon>Pseudomonadati</taxon>
        <taxon>Pseudomonadota</taxon>
        <taxon>Gammaproteobacteria</taxon>
        <taxon>Acidiferrobacterales</taxon>
        <taxon>Acidiferrobacteraceae</taxon>
        <taxon>Acidiferrobacter</taxon>
    </lineage>
</organism>
<name>A0A1C2FYJ8_9GAMM</name>
<keyword evidence="3" id="KW-0808">Transferase</keyword>
<evidence type="ECO:0000259" key="2">
    <source>
        <dbReference type="Pfam" id="PF08327"/>
    </source>
</evidence>
<dbReference type="Proteomes" id="UP000253250">
    <property type="component" value="Unassembled WGS sequence"/>
</dbReference>
<dbReference type="InterPro" id="IPR013538">
    <property type="entry name" value="ASHA1/2-like_C"/>
</dbReference>
<comment type="similarity">
    <text evidence="1">Belongs to the AHA1 family.</text>
</comment>
<keyword evidence="4" id="KW-1185">Reference proteome</keyword>
<accession>A0A1C2FYJ8</accession>
<dbReference type="AlphaFoldDB" id="A0A1C2FYJ8"/>
<dbReference type="Gene3D" id="3.30.530.20">
    <property type="match status" value="1"/>
</dbReference>
<dbReference type="STRING" id="163359.A9R16_03095"/>
<sequence>MDNTEYSDGIERSTAIQASRGRVWRALTSAEEFGRWFGVDLKGQAFVVGQQTRGQTIYPGYEHMKFDVVVERIEPMDLFSFRWHPYAVDPTVDYAQEQKTLVTFTLTDAPRNGTLLTVVECGFDHVPPHRRVEAFGMNSRAWEYQMNNIMQYIATYPGEHGRR</sequence>
<dbReference type="EMBL" id="PSYR01000001">
    <property type="protein sequence ID" value="RCN59357.1"/>
    <property type="molecule type" value="Genomic_DNA"/>
</dbReference>
<feature type="domain" description="Activator of Hsp90 ATPase homologue 1/2-like C-terminal" evidence="2">
    <location>
        <begin position="18"/>
        <end position="153"/>
    </location>
</feature>
<protein>
    <submittedName>
        <fullName evidence="3">Vanillate O-demethylase oxidoreductase VanB</fullName>
    </submittedName>
</protein>
<dbReference type="RefSeq" id="WP_065971868.1">
    <property type="nucleotide sequence ID" value="NZ_CP080624.1"/>
</dbReference>
<dbReference type="SUPFAM" id="SSF55961">
    <property type="entry name" value="Bet v1-like"/>
    <property type="match status" value="1"/>
</dbReference>